<feature type="domain" description="Tet-like 2OG-Fe(II) oxygenase" evidence="1">
    <location>
        <begin position="1"/>
        <end position="70"/>
    </location>
</feature>
<accession>A0A0L6VUZ0</accession>
<keyword evidence="3" id="KW-1185">Reference proteome</keyword>
<dbReference type="STRING" id="27349.A0A0L6VUZ0"/>
<evidence type="ECO:0000313" key="2">
    <source>
        <dbReference type="EMBL" id="KNZ64531.1"/>
    </source>
</evidence>
<dbReference type="AlphaFoldDB" id="A0A0L6VUZ0"/>
<evidence type="ECO:0000259" key="1">
    <source>
        <dbReference type="Pfam" id="PF20515"/>
    </source>
</evidence>
<dbReference type="EMBL" id="LAVV01000218">
    <property type="protein sequence ID" value="KNZ64531.1"/>
    <property type="molecule type" value="Genomic_DNA"/>
</dbReference>
<dbReference type="InterPro" id="IPR046798">
    <property type="entry name" value="2OG-FeII_Oxy_6"/>
</dbReference>
<dbReference type="VEuPathDB" id="FungiDB:VP01_10197g1"/>
<gene>
    <name evidence="2" type="ORF">VP01_10197g1</name>
</gene>
<protein>
    <recommendedName>
        <fullName evidence="1">Tet-like 2OG-Fe(II) oxygenase domain-containing protein</fullName>
    </recommendedName>
</protein>
<name>A0A0L6VUZ0_9BASI</name>
<evidence type="ECO:0000313" key="3">
    <source>
        <dbReference type="Proteomes" id="UP000037035"/>
    </source>
</evidence>
<proteinExistence type="predicted"/>
<dbReference type="Pfam" id="PF20515">
    <property type="entry name" value="2OG-FeII_Oxy_6"/>
    <property type="match status" value="1"/>
</dbReference>
<reference evidence="2 3" key="1">
    <citation type="submission" date="2015-08" db="EMBL/GenBank/DDBJ databases">
        <title>Next Generation Sequencing and Analysis of the Genome of Puccinia sorghi L Schw, the Causal Agent of Maize Common Rust.</title>
        <authorList>
            <person name="Rochi L."/>
            <person name="Burguener G."/>
            <person name="Darino M."/>
            <person name="Turjanski A."/>
            <person name="Kreff E."/>
            <person name="Dieguez M.J."/>
            <person name="Sacco F."/>
        </authorList>
    </citation>
    <scope>NUCLEOTIDE SEQUENCE [LARGE SCALE GENOMIC DNA]</scope>
    <source>
        <strain evidence="2 3">RO10H11247</strain>
    </source>
</reference>
<dbReference type="Proteomes" id="UP000037035">
    <property type="component" value="Unassembled WGS sequence"/>
</dbReference>
<organism evidence="2 3">
    <name type="scientific">Puccinia sorghi</name>
    <dbReference type="NCBI Taxonomy" id="27349"/>
    <lineage>
        <taxon>Eukaryota</taxon>
        <taxon>Fungi</taxon>
        <taxon>Dikarya</taxon>
        <taxon>Basidiomycota</taxon>
        <taxon>Pucciniomycotina</taxon>
        <taxon>Pucciniomycetes</taxon>
        <taxon>Pucciniales</taxon>
        <taxon>Pucciniaceae</taxon>
        <taxon>Puccinia</taxon>
    </lineage>
</organism>
<dbReference type="OrthoDB" id="2512649at2759"/>
<sequence>MESISQMAYQQNKNLMQEYGIPNFSQDEWVEMKKDDGIEYSFASNVSVTYNGFHKKYHQDKKDITGWTYGHDFLFPQHAYLIYFAKSNGPLNIEMKIHGLILGVHFKLIDS</sequence>
<comment type="caution">
    <text evidence="2">The sequence shown here is derived from an EMBL/GenBank/DDBJ whole genome shotgun (WGS) entry which is preliminary data.</text>
</comment>